<dbReference type="Proteomes" id="UP001500280">
    <property type="component" value="Unassembled WGS sequence"/>
</dbReference>
<dbReference type="GO" id="GO:0004519">
    <property type="term" value="F:endonuclease activity"/>
    <property type="evidence" value="ECO:0007669"/>
    <property type="project" value="UniProtKB-KW"/>
</dbReference>
<organism evidence="2 3">
    <name type="scientific">Kribbella yunnanensis</name>
    <dbReference type="NCBI Taxonomy" id="190194"/>
    <lineage>
        <taxon>Bacteria</taxon>
        <taxon>Bacillati</taxon>
        <taxon>Actinomycetota</taxon>
        <taxon>Actinomycetes</taxon>
        <taxon>Propionibacteriales</taxon>
        <taxon>Kribbellaceae</taxon>
        <taxon>Kribbella</taxon>
    </lineage>
</organism>
<keyword evidence="2" id="KW-0255">Endonuclease</keyword>
<comment type="caution">
    <text evidence="2">The sequence shown here is derived from an EMBL/GenBank/DDBJ whole genome shotgun (WGS) entry which is preliminary data.</text>
</comment>
<accession>A0ABN2IU06</accession>
<name>A0ABN2IU06_9ACTN</name>
<evidence type="ECO:0000313" key="3">
    <source>
        <dbReference type="Proteomes" id="UP001500280"/>
    </source>
</evidence>
<reference evidence="2 3" key="1">
    <citation type="journal article" date="2019" name="Int. J. Syst. Evol. Microbiol.">
        <title>The Global Catalogue of Microorganisms (GCM) 10K type strain sequencing project: providing services to taxonomists for standard genome sequencing and annotation.</title>
        <authorList>
            <consortium name="The Broad Institute Genomics Platform"/>
            <consortium name="The Broad Institute Genome Sequencing Center for Infectious Disease"/>
            <person name="Wu L."/>
            <person name="Ma J."/>
        </authorList>
    </citation>
    <scope>NUCLEOTIDE SEQUENCE [LARGE SCALE GENOMIC DNA]</scope>
    <source>
        <strain evidence="2 3">JCM 14307</strain>
    </source>
</reference>
<dbReference type="EMBL" id="BAAANF010000023">
    <property type="protein sequence ID" value="GAA1711612.1"/>
    <property type="molecule type" value="Genomic_DNA"/>
</dbReference>
<dbReference type="Pfam" id="PF13391">
    <property type="entry name" value="HNH_2"/>
    <property type="match status" value="1"/>
</dbReference>
<gene>
    <name evidence="2" type="ORF">GCM10009745_69630</name>
</gene>
<sequence>MVLSPSDDLNLRDRIMARLMHVRDQGGGVVTREQLSNFEIDGGHRRLIDQSRGIWNPRDLNVTLSIVSSPDGPYDDREVDEGYFVYSYRAGSTDGDNRKLRAAIELSMPLIMLRKLKAGIFVPIFPVFVVEDDPTARHFLIALDESLRFVKPQTLDIRAKAYAQQLTRRRLHQPWFRASVIRAYETRCAVCRLQHGELLDAAHIVRDSDEAGVAHVTNGLSLCKIHHAAYDQNLMGIRPDSVVEINSALLEERDGPMLKYGLQQMHGTKITLPRRKIEHPSAEALELRYEEFKAS</sequence>
<dbReference type="InterPro" id="IPR003615">
    <property type="entry name" value="HNH_nuc"/>
</dbReference>
<evidence type="ECO:0000259" key="1">
    <source>
        <dbReference type="Pfam" id="PF13391"/>
    </source>
</evidence>
<feature type="domain" description="HNH nuclease" evidence="1">
    <location>
        <begin position="188"/>
        <end position="237"/>
    </location>
</feature>
<proteinExistence type="predicted"/>
<protein>
    <submittedName>
        <fullName evidence="2">HNH endonuclease</fullName>
    </submittedName>
</protein>
<dbReference type="RefSeq" id="WP_344161888.1">
    <property type="nucleotide sequence ID" value="NZ_BAAANF010000023.1"/>
</dbReference>
<keyword evidence="2" id="KW-0378">Hydrolase</keyword>
<evidence type="ECO:0000313" key="2">
    <source>
        <dbReference type="EMBL" id="GAA1711612.1"/>
    </source>
</evidence>
<keyword evidence="3" id="KW-1185">Reference proteome</keyword>
<keyword evidence="2" id="KW-0540">Nuclease</keyword>